<dbReference type="OrthoDB" id="10020858at2759"/>
<keyword evidence="4" id="KW-0498">Mitosis</keyword>
<evidence type="ECO:0000256" key="1">
    <source>
        <dbReference type="ARBA" id="ARBA00010963"/>
    </source>
</evidence>
<evidence type="ECO:0000313" key="8">
    <source>
        <dbReference type="RefSeq" id="XP_026485850.2"/>
    </source>
</evidence>
<evidence type="ECO:0000256" key="3">
    <source>
        <dbReference type="ARBA" id="ARBA00022618"/>
    </source>
</evidence>
<dbReference type="PRINTS" id="PR02038">
    <property type="entry name" value="AURORABORA"/>
</dbReference>
<evidence type="ECO:0000256" key="4">
    <source>
        <dbReference type="ARBA" id="ARBA00022776"/>
    </source>
</evidence>
<dbReference type="GO" id="GO:0060236">
    <property type="term" value="P:regulation of mitotic spindle organization"/>
    <property type="evidence" value="ECO:0007669"/>
    <property type="project" value="TreeGrafter"/>
</dbReference>
<reference evidence="8" key="1">
    <citation type="submission" date="2025-08" db="UniProtKB">
        <authorList>
            <consortium name="RefSeq"/>
        </authorList>
    </citation>
    <scope>IDENTIFICATION</scope>
    <source>
        <tissue evidence="8">Whole body</tissue>
    </source>
</reference>
<dbReference type="PANTHER" id="PTHR14728">
    <property type="entry name" value="PROTEIN AURORA BOREALIS"/>
    <property type="match status" value="1"/>
</dbReference>
<feature type="compositionally biased region" description="Polar residues" evidence="6">
    <location>
        <begin position="291"/>
        <end position="307"/>
    </location>
</feature>
<dbReference type="GO" id="GO:0051301">
    <property type="term" value="P:cell division"/>
    <property type="evidence" value="ECO:0007669"/>
    <property type="project" value="UniProtKB-KW"/>
</dbReference>
<organism evidence="7 8">
    <name type="scientific">Vanessa tameamea</name>
    <name type="common">Kamehameha butterfly</name>
    <dbReference type="NCBI Taxonomy" id="334116"/>
    <lineage>
        <taxon>Eukaryota</taxon>
        <taxon>Metazoa</taxon>
        <taxon>Ecdysozoa</taxon>
        <taxon>Arthropoda</taxon>
        <taxon>Hexapoda</taxon>
        <taxon>Insecta</taxon>
        <taxon>Pterygota</taxon>
        <taxon>Neoptera</taxon>
        <taxon>Endopterygota</taxon>
        <taxon>Lepidoptera</taxon>
        <taxon>Glossata</taxon>
        <taxon>Ditrysia</taxon>
        <taxon>Papilionoidea</taxon>
        <taxon>Nymphalidae</taxon>
        <taxon>Nymphalinae</taxon>
        <taxon>Vanessa</taxon>
    </lineage>
</organism>
<proteinExistence type="inferred from homology"/>
<evidence type="ECO:0000313" key="7">
    <source>
        <dbReference type="Proteomes" id="UP001652626"/>
    </source>
</evidence>
<name>A0A8B8HMS4_VANTA</name>
<evidence type="ECO:0000256" key="5">
    <source>
        <dbReference type="ARBA" id="ARBA00023306"/>
    </source>
</evidence>
<keyword evidence="7" id="KW-1185">Reference proteome</keyword>
<sequence>MSDKNDNSINNKKSTPPTSGNVRNPFDKVLIESLHKPICSPGMCKMYKASSNGSFKWDIDQACTLVPADIVACNSQFEPSPDPVLEKIAEEANEKFFSQEMVMPSPLEISKKIKPLQTSADSSNLIITSFVSEKTLIVREVAAQTMLTLPPNLPPEIENILKPFCTYTQEQDIYGEYEITANGSLRRKLFFEEHSDMEHDESEQTDDEINIEQQPLSSYEAHTPVLFSPDLSRDLVAKGMKRTFGTPLHKGQMSNKPCYRNKILDVVDFGEPCFSPIEFRTPKRSNKESKTPSSFASASISPVTKATSSDEEKNNFTSPESETMATCLDCIVSEPESDKKGTCFCKATPNKSILKRSTSLKDSPQKTRSGSFLEKRSVSLSSLSRSRSVQKLDFSIDMSIDGSIHNNSQVDSECSAVSKQVVWSIEEDTGIHQFVRSESFKERSHEVQSSTKILSVNLLDDTPIKSKRKTNVLCHEISKIRASVALSPMHMSLDSSLDNFDIPLSMEDKKIDFNNVDLKFLTENVSQLDYNTNSTKTGDSSTTFKRVDSGFNENTFYANASSYYESAIKPSELTVTMNTSKTALKEISNVNWMRVDSGFKDETSTDSMQFYPNSESSSKKTTYRFSEVKMQDKENVEEFDRFLIQTPNKNNAISMSDIFTEDLAFNCNFSSTPSKNKSRKANS</sequence>
<evidence type="ECO:0000256" key="6">
    <source>
        <dbReference type="SAM" id="MobiDB-lite"/>
    </source>
</evidence>
<feature type="region of interest" description="Disordered" evidence="6">
    <location>
        <begin position="278"/>
        <end position="320"/>
    </location>
</feature>
<keyword evidence="5" id="KW-0131">Cell cycle</keyword>
<gene>
    <name evidence="8" type="primary">Bora</name>
</gene>
<accession>A0A8B8HMS4</accession>
<dbReference type="OMA" id="GMKRTFG"/>
<comment type="similarity">
    <text evidence="1">Belongs to the BORA family.</text>
</comment>
<dbReference type="GO" id="GO:0019901">
    <property type="term" value="F:protein kinase binding"/>
    <property type="evidence" value="ECO:0007669"/>
    <property type="project" value="TreeGrafter"/>
</dbReference>
<dbReference type="RefSeq" id="XP_026485850.2">
    <property type="nucleotide sequence ID" value="XM_026630065.2"/>
</dbReference>
<dbReference type="GO" id="GO:0005634">
    <property type="term" value="C:nucleus"/>
    <property type="evidence" value="ECO:0007669"/>
    <property type="project" value="TreeGrafter"/>
</dbReference>
<dbReference type="Pfam" id="PF15280">
    <property type="entry name" value="BORA_N"/>
    <property type="match status" value="1"/>
</dbReference>
<protein>
    <recommendedName>
        <fullName evidence="2">Protein aurora borealis</fullName>
    </recommendedName>
</protein>
<dbReference type="Proteomes" id="UP001652626">
    <property type="component" value="Chromosome 6"/>
</dbReference>
<dbReference type="PANTHER" id="PTHR14728:SF2">
    <property type="entry name" value="PROTEIN AURORA BOREALIS"/>
    <property type="match status" value="1"/>
</dbReference>
<evidence type="ECO:0000256" key="2">
    <source>
        <dbReference type="ARBA" id="ARBA00020055"/>
    </source>
</evidence>
<dbReference type="AlphaFoldDB" id="A0A8B8HMS4"/>
<dbReference type="InterPro" id="IPR023252">
    <property type="entry name" value="Aurora_borealis_protein"/>
</dbReference>
<dbReference type="GO" id="GO:0007088">
    <property type="term" value="P:regulation of mitotic nuclear division"/>
    <property type="evidence" value="ECO:0007669"/>
    <property type="project" value="TreeGrafter"/>
</dbReference>
<feature type="region of interest" description="Disordered" evidence="6">
    <location>
        <begin position="1"/>
        <end position="24"/>
    </location>
</feature>
<dbReference type="GO" id="GO:0005737">
    <property type="term" value="C:cytoplasm"/>
    <property type="evidence" value="ECO:0007669"/>
    <property type="project" value="TreeGrafter"/>
</dbReference>
<dbReference type="GeneID" id="113393270"/>
<keyword evidence="3" id="KW-0132">Cell division</keyword>